<organism evidence="3 4">
    <name type="scientific">Stenotrophomonas koreensis</name>
    <dbReference type="NCBI Taxonomy" id="266128"/>
    <lineage>
        <taxon>Bacteria</taxon>
        <taxon>Pseudomonadati</taxon>
        <taxon>Pseudomonadota</taxon>
        <taxon>Gammaproteobacteria</taxon>
        <taxon>Lysobacterales</taxon>
        <taxon>Lysobacteraceae</taxon>
        <taxon>Stenotrophomonas</taxon>
    </lineage>
</organism>
<gene>
    <name evidence="3" type="ORF">ABB25_09190</name>
</gene>
<evidence type="ECO:0000313" key="4">
    <source>
        <dbReference type="Proteomes" id="UP000051254"/>
    </source>
</evidence>
<accession>A0A0R0BX50</accession>
<dbReference type="SUPFAM" id="SSF48317">
    <property type="entry name" value="Acid phosphatase/Vanadium-dependent haloperoxidase"/>
    <property type="match status" value="1"/>
</dbReference>
<evidence type="ECO:0000256" key="1">
    <source>
        <dbReference type="SAM" id="Phobius"/>
    </source>
</evidence>
<keyword evidence="1" id="KW-0472">Membrane</keyword>
<keyword evidence="1" id="KW-1133">Transmembrane helix</keyword>
<protein>
    <recommendedName>
        <fullName evidence="2">Phosphatidic acid phosphatase type 2/haloperoxidase domain-containing protein</fullName>
    </recommendedName>
</protein>
<feature type="transmembrane region" description="Helical" evidence="1">
    <location>
        <begin position="204"/>
        <end position="222"/>
    </location>
</feature>
<dbReference type="InterPro" id="IPR000326">
    <property type="entry name" value="PAP2/HPO"/>
</dbReference>
<feature type="transmembrane region" description="Helical" evidence="1">
    <location>
        <begin position="98"/>
        <end position="116"/>
    </location>
</feature>
<dbReference type="CDD" id="cd03396">
    <property type="entry name" value="PAP2_like_6"/>
    <property type="match status" value="1"/>
</dbReference>
<feature type="domain" description="Phosphatidic acid phosphatase type 2/haloperoxidase" evidence="2">
    <location>
        <begin position="100"/>
        <end position="226"/>
    </location>
</feature>
<sequence>MSGPDPLSMPSQKLVWWWMPLAAFMVGESLLLGLGGDLWLADRIYALEGGRWLLQSHWLTESVLHTGARNAVALAWMGVVLAWLASLLRPQWQRWRKLLGYLALVTLVSTGTVSLLKSFSALDCPWDLARYGGSQAYAGLLQGYADSPGRCFPAGHASAGYTWLALYFFLLAVKPAWRRYGLVIGLGLGLLFGIDQQLRGAHFLSHDLFTAMICWASALGLYRVMLRPRQTGGAA</sequence>
<feature type="transmembrane region" description="Helical" evidence="1">
    <location>
        <begin position="14"/>
        <end position="34"/>
    </location>
</feature>
<name>A0A0R0BX50_9GAMM</name>
<dbReference type="STRING" id="266128.ABB25_09190"/>
<feature type="transmembrane region" description="Helical" evidence="1">
    <location>
        <begin position="154"/>
        <end position="173"/>
    </location>
</feature>
<evidence type="ECO:0000259" key="2">
    <source>
        <dbReference type="Pfam" id="PF01569"/>
    </source>
</evidence>
<dbReference type="Pfam" id="PF01569">
    <property type="entry name" value="PAP2"/>
    <property type="match status" value="1"/>
</dbReference>
<proteinExistence type="predicted"/>
<dbReference type="Proteomes" id="UP000051254">
    <property type="component" value="Unassembled WGS sequence"/>
</dbReference>
<reference evidence="3 4" key="1">
    <citation type="submission" date="2015-05" db="EMBL/GenBank/DDBJ databases">
        <title>Genome sequencing and analysis of members of genus Stenotrophomonas.</title>
        <authorList>
            <person name="Patil P.P."/>
            <person name="Midha S."/>
            <person name="Patil P.B."/>
        </authorList>
    </citation>
    <scope>NUCLEOTIDE SEQUENCE [LARGE SCALE GENOMIC DNA]</scope>
    <source>
        <strain evidence="3 4">DSM 17805</strain>
    </source>
</reference>
<keyword evidence="1" id="KW-0812">Transmembrane</keyword>
<comment type="caution">
    <text evidence="3">The sequence shown here is derived from an EMBL/GenBank/DDBJ whole genome shotgun (WGS) entry which is preliminary data.</text>
</comment>
<dbReference type="InterPro" id="IPR036938">
    <property type="entry name" value="PAP2/HPO_sf"/>
</dbReference>
<dbReference type="AlphaFoldDB" id="A0A0R0BX50"/>
<evidence type="ECO:0000313" key="3">
    <source>
        <dbReference type="EMBL" id="KRG57972.1"/>
    </source>
</evidence>
<dbReference type="OrthoDB" id="7348799at2"/>
<dbReference type="PATRIC" id="fig|266128.3.peg.706"/>
<dbReference type="EMBL" id="LDJH01000013">
    <property type="protein sequence ID" value="KRG57972.1"/>
    <property type="molecule type" value="Genomic_DNA"/>
</dbReference>
<feature type="transmembrane region" description="Helical" evidence="1">
    <location>
        <begin position="67"/>
        <end position="86"/>
    </location>
</feature>
<keyword evidence="4" id="KW-1185">Reference proteome</keyword>
<feature type="transmembrane region" description="Helical" evidence="1">
    <location>
        <begin position="180"/>
        <end position="198"/>
    </location>
</feature>